<comment type="caution">
    <text evidence="2">The sequence shown here is derived from an EMBL/GenBank/DDBJ whole genome shotgun (WGS) entry which is preliminary data.</text>
</comment>
<evidence type="ECO:0000313" key="2">
    <source>
        <dbReference type="EMBL" id="NIZ47084.1"/>
    </source>
</evidence>
<protein>
    <submittedName>
        <fullName evidence="2">Uncharacterized protein</fullName>
    </submittedName>
</protein>
<keyword evidence="1" id="KW-1133">Transmembrane helix</keyword>
<dbReference type="RefSeq" id="WP_167703509.1">
    <property type="nucleotide sequence ID" value="NZ_CP118168.1"/>
</dbReference>
<dbReference type="Proteomes" id="UP000752013">
    <property type="component" value="Unassembled WGS sequence"/>
</dbReference>
<gene>
    <name evidence="2" type="ORF">HCT46_04040</name>
</gene>
<keyword evidence="1" id="KW-0472">Membrane</keyword>
<sequence>MAQKKKKPKKKALIASLNPIHIFGKRNVLMFIFSVLAIAFVSVGFLVIDTYRIKREITQIQDQKRRLTDQEYQILLQTPTIHDYIFPHDPTNFRVTIEAWRHGRAFVTNEDEFNLLWIDPRSLEWNQLPDKSRQNLVDYIQYLREQDPHF</sequence>
<dbReference type="EMBL" id="JAATLK010000001">
    <property type="protein sequence ID" value="NIZ47084.1"/>
    <property type="molecule type" value="Genomic_DNA"/>
</dbReference>
<keyword evidence="3" id="KW-1185">Reference proteome</keyword>
<keyword evidence="1" id="KW-0812">Transmembrane</keyword>
<proteinExistence type="predicted"/>
<name>A0A968GC56_9SPIO</name>
<reference evidence="2" key="1">
    <citation type="submission" date="2020-03" db="EMBL/GenBank/DDBJ databases">
        <title>Spirochaetal bacteria isolated from arthropods constitute a novel genus Entomospira genus novum within the order Spirochaetales.</title>
        <authorList>
            <person name="Grana-Miraglia L."/>
            <person name="Sikutova S."/>
            <person name="Fingerle V."/>
            <person name="Sing A."/>
            <person name="Castillo-Ramirez S."/>
            <person name="Margos G."/>
            <person name="Rudolf I."/>
        </authorList>
    </citation>
    <scope>NUCLEOTIDE SEQUENCE</scope>
    <source>
        <strain evidence="2">BR208</strain>
    </source>
</reference>
<organism evidence="2 3">
    <name type="scientific">Entomospira nematocerorum</name>
    <dbReference type="NCBI Taxonomy" id="2719987"/>
    <lineage>
        <taxon>Bacteria</taxon>
        <taxon>Pseudomonadati</taxon>
        <taxon>Spirochaetota</taxon>
        <taxon>Spirochaetia</taxon>
        <taxon>Spirochaetales</taxon>
        <taxon>Spirochaetaceae</taxon>
        <taxon>Entomospira</taxon>
    </lineage>
</organism>
<accession>A0A968GC56</accession>
<dbReference type="AlphaFoldDB" id="A0A968GC56"/>
<evidence type="ECO:0000313" key="3">
    <source>
        <dbReference type="Proteomes" id="UP000752013"/>
    </source>
</evidence>
<evidence type="ECO:0000256" key="1">
    <source>
        <dbReference type="SAM" id="Phobius"/>
    </source>
</evidence>
<feature type="transmembrane region" description="Helical" evidence="1">
    <location>
        <begin position="28"/>
        <end position="48"/>
    </location>
</feature>